<comment type="caution">
    <text evidence="2">The sequence shown here is derived from an EMBL/GenBank/DDBJ whole genome shotgun (WGS) entry which is preliminary data.</text>
</comment>
<dbReference type="CDD" id="cd10567">
    <property type="entry name" value="SWIB-MDM2_like"/>
    <property type="match status" value="1"/>
</dbReference>
<dbReference type="EMBL" id="SWLB01000016">
    <property type="protein sequence ID" value="KAF3328299.1"/>
    <property type="molecule type" value="Genomic_DNA"/>
</dbReference>
<dbReference type="InterPro" id="IPR036885">
    <property type="entry name" value="SWIB_MDM2_dom_sf"/>
</dbReference>
<evidence type="ECO:0000313" key="2">
    <source>
        <dbReference type="EMBL" id="KAF3328299.1"/>
    </source>
</evidence>
<dbReference type="SUPFAM" id="SSF47592">
    <property type="entry name" value="SWIB/MDM2 domain"/>
    <property type="match status" value="1"/>
</dbReference>
<dbReference type="InterPro" id="IPR003121">
    <property type="entry name" value="SWIB_MDM2_domain"/>
</dbReference>
<dbReference type="PANTHER" id="PTHR13844">
    <property type="entry name" value="SWI/SNF-RELATED MATRIX-ASSOCIATED ACTIN-DEPENDENT REGULATOR OF CHROMATIN SUBFAMILY D"/>
    <property type="match status" value="1"/>
</dbReference>
<accession>A0A833QSA5</accession>
<gene>
    <name evidence="2" type="ORF">FCM35_KLT06905</name>
</gene>
<proteinExistence type="predicted"/>
<name>A0A833QSA5_9POAL</name>
<dbReference type="PROSITE" id="PS51925">
    <property type="entry name" value="SWIB_MDM2"/>
    <property type="match status" value="1"/>
</dbReference>
<dbReference type="SMART" id="SM00151">
    <property type="entry name" value="SWIB"/>
    <property type="match status" value="1"/>
</dbReference>
<reference evidence="2" key="1">
    <citation type="submission" date="2020-01" db="EMBL/GenBank/DDBJ databases">
        <title>Genome sequence of Kobresia littledalei, the first chromosome-level genome in the family Cyperaceae.</title>
        <authorList>
            <person name="Qu G."/>
        </authorList>
    </citation>
    <scope>NUCLEOTIDE SEQUENCE</scope>
    <source>
        <strain evidence="2">C.B.Clarke</strain>
        <tissue evidence="2">Leaf</tissue>
    </source>
</reference>
<evidence type="ECO:0000259" key="1">
    <source>
        <dbReference type="PROSITE" id="PS51925"/>
    </source>
</evidence>
<dbReference type="Proteomes" id="UP000623129">
    <property type="component" value="Unassembled WGS sequence"/>
</dbReference>
<organism evidence="2 3">
    <name type="scientific">Carex littledalei</name>
    <dbReference type="NCBI Taxonomy" id="544730"/>
    <lineage>
        <taxon>Eukaryota</taxon>
        <taxon>Viridiplantae</taxon>
        <taxon>Streptophyta</taxon>
        <taxon>Embryophyta</taxon>
        <taxon>Tracheophyta</taxon>
        <taxon>Spermatophyta</taxon>
        <taxon>Magnoliopsida</taxon>
        <taxon>Liliopsida</taxon>
        <taxon>Poales</taxon>
        <taxon>Cyperaceae</taxon>
        <taxon>Cyperoideae</taxon>
        <taxon>Cariceae</taxon>
        <taxon>Carex</taxon>
        <taxon>Carex subgen. Euthyceras</taxon>
    </lineage>
</organism>
<evidence type="ECO:0000313" key="3">
    <source>
        <dbReference type="Proteomes" id="UP000623129"/>
    </source>
</evidence>
<dbReference type="Pfam" id="PF02201">
    <property type="entry name" value="SWIB"/>
    <property type="match status" value="1"/>
</dbReference>
<dbReference type="InterPro" id="IPR019835">
    <property type="entry name" value="SWIB_domain"/>
</dbReference>
<keyword evidence="3" id="KW-1185">Reference proteome</keyword>
<dbReference type="AlphaFoldDB" id="A0A833QSA5"/>
<dbReference type="OrthoDB" id="10251073at2759"/>
<protein>
    <submittedName>
        <fullName evidence="2">Upstream activation factor subunit UAF30-like isoform X2</fullName>
    </submittedName>
</protein>
<dbReference type="Gene3D" id="1.10.245.10">
    <property type="entry name" value="SWIB/MDM2 domain"/>
    <property type="match status" value="1"/>
</dbReference>
<sequence length="118" mass="12761">MSKVLSFSKSLLAAASSKVRAAPASSAAASAEPTKGSGITKMVPVSPAFRKFVGVAEISRAQAVKKIWDHIKLHSLQNPENRREIILDDKLKSIFGNKDKIGMMEISKLLSPHFIKSS</sequence>
<feature type="domain" description="DM2" evidence="1">
    <location>
        <begin position="38"/>
        <end position="116"/>
    </location>
</feature>